<organism evidence="2 3">
    <name type="scientific">Syncephalis pseudoplumigaleata</name>
    <dbReference type="NCBI Taxonomy" id="1712513"/>
    <lineage>
        <taxon>Eukaryota</taxon>
        <taxon>Fungi</taxon>
        <taxon>Fungi incertae sedis</taxon>
        <taxon>Zoopagomycota</taxon>
        <taxon>Zoopagomycotina</taxon>
        <taxon>Zoopagomycetes</taxon>
        <taxon>Zoopagales</taxon>
        <taxon>Piptocephalidaceae</taxon>
        <taxon>Syncephalis</taxon>
    </lineage>
</organism>
<dbReference type="EMBL" id="KZ989733">
    <property type="protein sequence ID" value="RKP25479.1"/>
    <property type="molecule type" value="Genomic_DNA"/>
</dbReference>
<dbReference type="SUPFAM" id="SSF53335">
    <property type="entry name" value="S-adenosyl-L-methionine-dependent methyltransferases"/>
    <property type="match status" value="1"/>
</dbReference>
<dbReference type="Proteomes" id="UP000278143">
    <property type="component" value="Unassembled WGS sequence"/>
</dbReference>
<dbReference type="InterPro" id="IPR029063">
    <property type="entry name" value="SAM-dependent_MTases_sf"/>
</dbReference>
<dbReference type="OrthoDB" id="2013972at2759"/>
<feature type="non-terminal residue" evidence="2">
    <location>
        <position position="101"/>
    </location>
</feature>
<keyword evidence="3" id="KW-1185">Reference proteome</keyword>
<dbReference type="AlphaFoldDB" id="A0A4V1J1L5"/>
<protein>
    <submittedName>
        <fullName evidence="2">S-adenosyl-L-methionine-dependent methyltransferase</fullName>
    </submittedName>
</protein>
<keyword evidence="2" id="KW-0489">Methyltransferase</keyword>
<dbReference type="Pfam" id="PF13649">
    <property type="entry name" value="Methyltransf_25"/>
    <property type="match status" value="1"/>
</dbReference>
<evidence type="ECO:0000313" key="3">
    <source>
        <dbReference type="Proteomes" id="UP000278143"/>
    </source>
</evidence>
<proteinExistence type="predicted"/>
<reference evidence="3" key="1">
    <citation type="journal article" date="2018" name="Nat. Microbiol.">
        <title>Leveraging single-cell genomics to expand the fungal tree of life.</title>
        <authorList>
            <person name="Ahrendt S.R."/>
            <person name="Quandt C.A."/>
            <person name="Ciobanu D."/>
            <person name="Clum A."/>
            <person name="Salamov A."/>
            <person name="Andreopoulos B."/>
            <person name="Cheng J.F."/>
            <person name="Woyke T."/>
            <person name="Pelin A."/>
            <person name="Henrissat B."/>
            <person name="Reynolds N.K."/>
            <person name="Benny G.L."/>
            <person name="Smith M.E."/>
            <person name="James T.Y."/>
            <person name="Grigoriev I.V."/>
        </authorList>
    </citation>
    <scope>NUCLEOTIDE SEQUENCE [LARGE SCALE GENOMIC DNA]</scope>
    <source>
        <strain evidence="3">Benny S71-1</strain>
    </source>
</reference>
<dbReference type="CDD" id="cd02440">
    <property type="entry name" value="AdoMet_MTases"/>
    <property type="match status" value="1"/>
</dbReference>
<evidence type="ECO:0000259" key="1">
    <source>
        <dbReference type="Pfam" id="PF13649"/>
    </source>
</evidence>
<name>A0A4V1J1L5_9FUNG</name>
<keyword evidence="2" id="KW-0808">Transferase</keyword>
<gene>
    <name evidence="2" type="ORF">SYNPS1DRAFT_8254</name>
</gene>
<accession>A0A4V1J1L5</accession>
<feature type="domain" description="Methyltransferase" evidence="1">
    <location>
        <begin position="1"/>
        <end position="92"/>
    </location>
</feature>
<feature type="non-terminal residue" evidence="2">
    <location>
        <position position="1"/>
    </location>
</feature>
<dbReference type="GO" id="GO:0008168">
    <property type="term" value="F:methyltransferase activity"/>
    <property type="evidence" value="ECO:0007669"/>
    <property type="project" value="UniProtKB-KW"/>
</dbReference>
<dbReference type="PANTHER" id="PTHR43591">
    <property type="entry name" value="METHYLTRANSFERASE"/>
    <property type="match status" value="1"/>
</dbReference>
<dbReference type="GO" id="GO:0032259">
    <property type="term" value="P:methylation"/>
    <property type="evidence" value="ECO:0007669"/>
    <property type="project" value="UniProtKB-KW"/>
</dbReference>
<dbReference type="InterPro" id="IPR041698">
    <property type="entry name" value="Methyltransf_25"/>
</dbReference>
<evidence type="ECO:0000313" key="2">
    <source>
        <dbReference type="EMBL" id="RKP25479.1"/>
    </source>
</evidence>
<sequence>ILDVGCGSGRWLADMARVFPSCHMHGVDLIEPTQFNNLPAGCKVTLADLHDGLPFESNRFDLVHQQAMRFFVPNNRWPLVAEELFRVCRPGGQAELVEYDL</sequence>
<dbReference type="Gene3D" id="3.40.50.150">
    <property type="entry name" value="Vaccinia Virus protein VP39"/>
    <property type="match status" value="1"/>
</dbReference>